<accession>A0ACB7VWL8</accession>
<reference evidence="2" key="1">
    <citation type="journal article" date="2022" name="Nat. Commun.">
        <title>Chromosome evolution and the genetic basis of agronomically important traits in greater yam.</title>
        <authorList>
            <person name="Bredeson J.V."/>
            <person name="Lyons J.B."/>
            <person name="Oniyinde I.O."/>
            <person name="Okereke N.R."/>
            <person name="Kolade O."/>
            <person name="Nnabue I."/>
            <person name="Nwadili C.O."/>
            <person name="Hribova E."/>
            <person name="Parker M."/>
            <person name="Nwogha J."/>
            <person name="Shu S."/>
            <person name="Carlson J."/>
            <person name="Kariba R."/>
            <person name="Muthemba S."/>
            <person name="Knop K."/>
            <person name="Barton G.J."/>
            <person name="Sherwood A.V."/>
            <person name="Lopez-Montes A."/>
            <person name="Asiedu R."/>
            <person name="Jamnadass R."/>
            <person name="Muchugi A."/>
            <person name="Goodstein D."/>
            <person name="Egesi C.N."/>
            <person name="Featherston J."/>
            <person name="Asfaw A."/>
            <person name="Simpson G.G."/>
            <person name="Dolezel J."/>
            <person name="Hendre P.S."/>
            <person name="Van Deynze A."/>
            <person name="Kumar P.L."/>
            <person name="Obidiegwu J.E."/>
            <person name="Bhattacharjee R."/>
            <person name="Rokhsar D.S."/>
        </authorList>
    </citation>
    <scope>NUCLEOTIDE SEQUENCE [LARGE SCALE GENOMIC DNA]</scope>
    <source>
        <strain evidence="2">cv. TDa95/00328</strain>
    </source>
</reference>
<evidence type="ECO:0000313" key="1">
    <source>
        <dbReference type="EMBL" id="KAH7679353.1"/>
    </source>
</evidence>
<dbReference type="Proteomes" id="UP000827976">
    <property type="component" value="Chromosome 6"/>
</dbReference>
<sequence>MPSVSGIILLIPLPTILHTCSGPAITCSPSTPVSTILAPTCKILSIRRFIFHILAITIFYNIPSS</sequence>
<organism evidence="1 2">
    <name type="scientific">Dioscorea alata</name>
    <name type="common">Purple yam</name>
    <dbReference type="NCBI Taxonomy" id="55571"/>
    <lineage>
        <taxon>Eukaryota</taxon>
        <taxon>Viridiplantae</taxon>
        <taxon>Streptophyta</taxon>
        <taxon>Embryophyta</taxon>
        <taxon>Tracheophyta</taxon>
        <taxon>Spermatophyta</taxon>
        <taxon>Magnoliopsida</taxon>
        <taxon>Liliopsida</taxon>
        <taxon>Dioscoreales</taxon>
        <taxon>Dioscoreaceae</taxon>
        <taxon>Dioscorea</taxon>
    </lineage>
</organism>
<proteinExistence type="predicted"/>
<name>A0ACB7VWL8_DIOAL</name>
<protein>
    <submittedName>
        <fullName evidence="1">Uncharacterized protein</fullName>
    </submittedName>
</protein>
<evidence type="ECO:0000313" key="2">
    <source>
        <dbReference type="Proteomes" id="UP000827976"/>
    </source>
</evidence>
<keyword evidence="2" id="KW-1185">Reference proteome</keyword>
<gene>
    <name evidence="1" type="ORF">IHE45_06G052600</name>
</gene>
<comment type="caution">
    <text evidence="1">The sequence shown here is derived from an EMBL/GenBank/DDBJ whole genome shotgun (WGS) entry which is preliminary data.</text>
</comment>
<dbReference type="EMBL" id="CM037016">
    <property type="protein sequence ID" value="KAH7679353.1"/>
    <property type="molecule type" value="Genomic_DNA"/>
</dbReference>